<dbReference type="InterPro" id="IPR018085">
    <property type="entry name" value="Ura-DNA_Glyclase_AS"/>
</dbReference>
<organism evidence="10">
    <name type="scientific">Chromera velia CCMP2878</name>
    <dbReference type="NCBI Taxonomy" id="1169474"/>
    <lineage>
        <taxon>Eukaryota</taxon>
        <taxon>Sar</taxon>
        <taxon>Alveolata</taxon>
        <taxon>Colpodellida</taxon>
        <taxon>Chromeraceae</taxon>
        <taxon>Chromera</taxon>
    </lineage>
</organism>
<dbReference type="HAMAP" id="MF_00148">
    <property type="entry name" value="UDG"/>
    <property type="match status" value="1"/>
</dbReference>
<dbReference type="Gene3D" id="3.40.470.10">
    <property type="entry name" value="Uracil-DNA glycosylase-like domain"/>
    <property type="match status" value="1"/>
</dbReference>
<dbReference type="PROSITE" id="PS00130">
    <property type="entry name" value="U_DNA_GLYCOSYLASE"/>
    <property type="match status" value="1"/>
</dbReference>
<keyword evidence="3 5" id="KW-0378">Hydrolase</keyword>
<dbReference type="InterPro" id="IPR002043">
    <property type="entry name" value="UDG_fam1"/>
</dbReference>
<dbReference type="SMART" id="SM00987">
    <property type="entry name" value="UreE_C"/>
    <property type="match status" value="1"/>
</dbReference>
<dbReference type="GO" id="GO:0004844">
    <property type="term" value="F:uracil DNA N-glycosylase activity"/>
    <property type="evidence" value="ECO:0007669"/>
    <property type="project" value="UniProtKB-UniRule"/>
</dbReference>
<proteinExistence type="inferred from homology"/>
<dbReference type="NCBIfam" id="NF003589">
    <property type="entry name" value="PRK05254.1-2"/>
    <property type="match status" value="1"/>
</dbReference>
<dbReference type="GO" id="GO:0097510">
    <property type="term" value="P:base-excision repair, AP site formation via deaminated base removal"/>
    <property type="evidence" value="ECO:0007669"/>
    <property type="project" value="TreeGrafter"/>
</dbReference>
<dbReference type="PANTHER" id="PTHR11264:SF0">
    <property type="entry name" value="URACIL-DNA GLYCOSYLASE"/>
    <property type="match status" value="1"/>
</dbReference>
<dbReference type="EMBL" id="CDMZ01004388">
    <property type="protein sequence ID" value="CEM49615.1"/>
    <property type="molecule type" value="Genomic_DNA"/>
</dbReference>
<dbReference type="NCBIfam" id="NF003591">
    <property type="entry name" value="PRK05254.1-4"/>
    <property type="match status" value="1"/>
</dbReference>
<dbReference type="InterPro" id="IPR005122">
    <property type="entry name" value="Uracil-DNA_glycosylase-like"/>
</dbReference>
<evidence type="ECO:0000256" key="6">
    <source>
        <dbReference type="PROSITE-ProRule" id="PRU10072"/>
    </source>
</evidence>
<protein>
    <recommendedName>
        <fullName evidence="5 7">Uracil-DNA glycosylase</fullName>
        <shortName evidence="5">UDG</shortName>
        <ecNumber evidence="5 7">3.2.2.27</ecNumber>
    </recommendedName>
</protein>
<feature type="compositionally biased region" description="Low complexity" evidence="8">
    <location>
        <begin position="80"/>
        <end position="97"/>
    </location>
</feature>
<comment type="subcellular location">
    <subcellularLocation>
        <location evidence="5">Mitochondrion</location>
    </subcellularLocation>
    <subcellularLocation>
        <location evidence="5">Nucleus</location>
    </subcellularLocation>
</comment>
<keyword evidence="5" id="KW-0539">Nucleus</keyword>
<dbReference type="NCBIfam" id="NF003592">
    <property type="entry name" value="PRK05254.1-5"/>
    <property type="match status" value="1"/>
</dbReference>
<feature type="active site" description="Proton acceptor" evidence="5 6">
    <location>
        <position position="204"/>
    </location>
</feature>
<evidence type="ECO:0000256" key="1">
    <source>
        <dbReference type="ARBA" id="ARBA00008184"/>
    </source>
</evidence>
<dbReference type="GO" id="GO:0005739">
    <property type="term" value="C:mitochondrion"/>
    <property type="evidence" value="ECO:0007669"/>
    <property type="project" value="UniProtKB-SubCell"/>
</dbReference>
<evidence type="ECO:0000256" key="4">
    <source>
        <dbReference type="ARBA" id="ARBA00023204"/>
    </source>
</evidence>
<reference evidence="10" key="1">
    <citation type="submission" date="2014-11" db="EMBL/GenBank/DDBJ databases">
        <authorList>
            <person name="Otto D Thomas"/>
            <person name="Naeem Raeece"/>
        </authorList>
    </citation>
    <scope>NUCLEOTIDE SEQUENCE</scope>
</reference>
<evidence type="ECO:0000256" key="8">
    <source>
        <dbReference type="SAM" id="MobiDB-lite"/>
    </source>
</evidence>
<feature type="domain" description="Uracil-DNA glycosylase-like" evidence="9">
    <location>
        <begin position="189"/>
        <end position="347"/>
    </location>
</feature>
<gene>
    <name evidence="10" type="ORF">Cvel_1542</name>
</gene>
<comment type="similarity">
    <text evidence="1 5 7">Belongs to the uracil-DNA glycosylase (UDG) superfamily. UNG family.</text>
</comment>
<feature type="compositionally biased region" description="Basic and acidic residues" evidence="8">
    <location>
        <begin position="1"/>
        <end position="18"/>
    </location>
</feature>
<dbReference type="NCBIfam" id="NF003588">
    <property type="entry name" value="PRK05254.1-1"/>
    <property type="match status" value="1"/>
</dbReference>
<dbReference type="EC" id="3.2.2.27" evidence="5 7"/>
<feature type="compositionally biased region" description="Basic and acidic residues" evidence="8">
    <location>
        <begin position="34"/>
        <end position="47"/>
    </location>
</feature>
<dbReference type="InterPro" id="IPR036895">
    <property type="entry name" value="Uracil-DNA_glycosylase-like_sf"/>
</dbReference>
<feature type="compositionally biased region" description="Low complexity" evidence="8">
    <location>
        <begin position="55"/>
        <end position="65"/>
    </location>
</feature>
<evidence type="ECO:0000256" key="7">
    <source>
        <dbReference type="RuleBase" id="RU003780"/>
    </source>
</evidence>
<dbReference type="VEuPathDB" id="CryptoDB:Cvel_1542"/>
<evidence type="ECO:0000256" key="5">
    <source>
        <dbReference type="HAMAP-Rule" id="MF_03166"/>
    </source>
</evidence>
<keyword evidence="4 5" id="KW-0234">DNA repair</keyword>
<dbReference type="SUPFAM" id="SSF52141">
    <property type="entry name" value="Uracil-DNA glycosylase-like"/>
    <property type="match status" value="1"/>
</dbReference>
<feature type="region of interest" description="Disordered" evidence="8">
    <location>
        <begin position="1"/>
        <end position="123"/>
    </location>
</feature>
<dbReference type="Pfam" id="PF03167">
    <property type="entry name" value="UDG"/>
    <property type="match status" value="1"/>
</dbReference>
<keyword evidence="2 5" id="KW-0227">DNA damage</keyword>
<keyword evidence="5" id="KW-0496">Mitochondrion</keyword>
<dbReference type="AlphaFoldDB" id="A0A0G4HYJ7"/>
<dbReference type="GO" id="GO:0005634">
    <property type="term" value="C:nucleus"/>
    <property type="evidence" value="ECO:0007669"/>
    <property type="project" value="UniProtKB-SubCell"/>
</dbReference>
<accession>A0A0G4HYJ7</accession>
<sequence length="360" mass="39696">MSSEKRKLTEDAGGERAPKRQAAITSFFAAAKPRQPEPEKEKEREEENTPTGSLSASQQTAASSAHLDENASMTAPSWDASPTSSGSLSKSGSTVASIAQTEEEEKKREAEGTNKNKNQNNNGWDEQLLFDAFGAPTWEQILGEEWSAALKSELNQSYLKACVQKVAAARRAGPDQIFPPPSQVFTAFRTSPIDQVKVVIVGQDPYHRKGQAMGLSFSVPQGVDLPPSLKNIFKEARVDPGSTSRGGDLGGWAQQGVFLLNTLLTVKEQTPMAHKAFGWERFTDRVIEILNQKREGVVFMLWGNHAKAKGKKVDRKRHCVLEGAHPSPLSCTKFFGCNHFNLANDYLEEKGKQPIDWRRL</sequence>
<dbReference type="PANTHER" id="PTHR11264">
    <property type="entry name" value="URACIL-DNA GLYCOSYLASE"/>
    <property type="match status" value="1"/>
</dbReference>
<comment type="catalytic activity">
    <reaction evidence="5 7">
        <text>Hydrolyzes single-stranded DNA or mismatched double-stranded DNA and polynucleotides, releasing free uracil.</text>
        <dbReference type="EC" id="3.2.2.27"/>
    </reaction>
</comment>
<name>A0A0G4HYJ7_9ALVE</name>
<comment type="function">
    <text evidence="5 7">Excises uracil residues from the DNA which can arise as a result of misincorporation of dUMP residues by DNA polymerase or due to deamination of cytosine.</text>
</comment>
<feature type="compositionally biased region" description="Basic and acidic residues" evidence="8">
    <location>
        <begin position="104"/>
        <end position="114"/>
    </location>
</feature>
<evidence type="ECO:0000256" key="2">
    <source>
        <dbReference type="ARBA" id="ARBA00022763"/>
    </source>
</evidence>
<dbReference type="CDD" id="cd10027">
    <property type="entry name" value="UDG-F1-like"/>
    <property type="match status" value="1"/>
</dbReference>
<evidence type="ECO:0000256" key="3">
    <source>
        <dbReference type="ARBA" id="ARBA00022801"/>
    </source>
</evidence>
<evidence type="ECO:0000313" key="10">
    <source>
        <dbReference type="EMBL" id="CEM49615.1"/>
    </source>
</evidence>
<dbReference type="PhylomeDB" id="A0A0G4HYJ7"/>
<dbReference type="NCBIfam" id="TIGR00628">
    <property type="entry name" value="ung"/>
    <property type="match status" value="1"/>
</dbReference>
<evidence type="ECO:0000259" key="9">
    <source>
        <dbReference type="SMART" id="SM00986"/>
    </source>
</evidence>
<dbReference type="SMART" id="SM00986">
    <property type="entry name" value="UDG"/>
    <property type="match status" value="1"/>
</dbReference>